<organism evidence="4 5">
    <name type="scientific">Streptomyces rhizosphaericus</name>
    <dbReference type="NCBI Taxonomy" id="114699"/>
    <lineage>
        <taxon>Bacteria</taxon>
        <taxon>Bacillati</taxon>
        <taxon>Actinomycetota</taxon>
        <taxon>Actinomycetes</taxon>
        <taxon>Kitasatosporales</taxon>
        <taxon>Streptomycetaceae</taxon>
        <taxon>Streptomyces</taxon>
        <taxon>Streptomyces violaceusniger group</taxon>
    </lineage>
</organism>
<feature type="chain" id="PRO_5026077527" description="Peptidase" evidence="3">
    <location>
        <begin position="27"/>
        <end position="337"/>
    </location>
</feature>
<sequence>MRRVATLFSALTLATLSWTAGTTAHAATHAVTTAPSHPAPSAQGTSVATEEQRAAVRFWTAERLRTAKDVTTLPAARTAKLADPAPAAGERVAVPPLPGPTAPVSAPSPRATSPTAWTGGGLISTTAGKVFFQNASGGTFACSATVANSDNKSVVLTAGHCTVDAATGTGYRNWVFIPGYNNGNRPYGTFAARRLFWDAQYVSTRGNANWDYAFAVMNTLNGRTLADTVGAQGIAFNSQTGRHVHSFGYGGSAAEGNGERLNHCEGNEFADAGRPGSTMWGIDCVQTGGSSGGGFLADFSGGAGYLIGNISVSAGTNEYHPTLGNAALGLYQQAGAA</sequence>
<protein>
    <recommendedName>
        <fullName evidence="6">Peptidase</fullName>
    </recommendedName>
</protein>
<dbReference type="InterPro" id="IPR050966">
    <property type="entry name" value="Glutamyl_endopeptidase"/>
</dbReference>
<evidence type="ECO:0000313" key="4">
    <source>
        <dbReference type="EMBL" id="NEW73849.1"/>
    </source>
</evidence>
<reference evidence="4" key="1">
    <citation type="submission" date="2020-02" db="EMBL/GenBank/DDBJ databases">
        <title>A new Streptomyces sp. for controlling soil-borne diseases.</title>
        <authorList>
            <person name="Li X."/>
            <person name="Tian Y."/>
            <person name="Gao K."/>
        </authorList>
    </citation>
    <scope>NUCLEOTIDE SEQUENCE [LARGE SCALE GENOMIC DNA]</scope>
    <source>
        <strain evidence="4">0250</strain>
    </source>
</reference>
<feature type="signal peptide" evidence="3">
    <location>
        <begin position="1"/>
        <end position="26"/>
    </location>
</feature>
<gene>
    <name evidence="4" type="ORF">G4H13_26675</name>
</gene>
<accession>A0A6G4AMD2</accession>
<keyword evidence="1 3" id="KW-0732">Signal</keyword>
<dbReference type="PANTHER" id="PTHR15462:SF19">
    <property type="entry name" value="PEPTIDASE S1 DOMAIN-CONTAINING PROTEIN"/>
    <property type="match status" value="1"/>
</dbReference>
<dbReference type="RefSeq" id="WP_164431156.1">
    <property type="nucleotide sequence ID" value="NZ_JAAIKT010000036.1"/>
</dbReference>
<keyword evidence="5" id="KW-1185">Reference proteome</keyword>
<dbReference type="EMBL" id="JAAIKT010000036">
    <property type="protein sequence ID" value="NEW73849.1"/>
    <property type="molecule type" value="Genomic_DNA"/>
</dbReference>
<evidence type="ECO:0000256" key="1">
    <source>
        <dbReference type="ARBA" id="ARBA00022729"/>
    </source>
</evidence>
<name>A0A6G4AMD2_9ACTN</name>
<dbReference type="AlphaFoldDB" id="A0A6G4AMD2"/>
<feature type="region of interest" description="Disordered" evidence="2">
    <location>
        <begin position="29"/>
        <end position="49"/>
    </location>
</feature>
<dbReference type="InterPro" id="IPR009003">
    <property type="entry name" value="Peptidase_S1_PA"/>
</dbReference>
<dbReference type="SUPFAM" id="SSF50494">
    <property type="entry name" value="Trypsin-like serine proteases"/>
    <property type="match status" value="1"/>
</dbReference>
<feature type="region of interest" description="Disordered" evidence="2">
    <location>
        <begin position="82"/>
        <end position="115"/>
    </location>
</feature>
<proteinExistence type="predicted"/>
<dbReference type="PANTHER" id="PTHR15462">
    <property type="entry name" value="SERINE PROTEASE"/>
    <property type="match status" value="1"/>
</dbReference>
<evidence type="ECO:0000313" key="5">
    <source>
        <dbReference type="Proteomes" id="UP000476310"/>
    </source>
</evidence>
<dbReference type="InterPro" id="IPR043504">
    <property type="entry name" value="Peptidase_S1_PA_chymotrypsin"/>
</dbReference>
<evidence type="ECO:0000256" key="3">
    <source>
        <dbReference type="SAM" id="SignalP"/>
    </source>
</evidence>
<comment type="caution">
    <text evidence="4">The sequence shown here is derived from an EMBL/GenBank/DDBJ whole genome shotgun (WGS) entry which is preliminary data.</text>
</comment>
<dbReference type="Proteomes" id="UP000476310">
    <property type="component" value="Unassembled WGS sequence"/>
</dbReference>
<feature type="compositionally biased region" description="Low complexity" evidence="2">
    <location>
        <begin position="29"/>
        <end position="42"/>
    </location>
</feature>
<dbReference type="Gene3D" id="2.40.10.10">
    <property type="entry name" value="Trypsin-like serine proteases"/>
    <property type="match status" value="2"/>
</dbReference>
<evidence type="ECO:0000256" key="2">
    <source>
        <dbReference type="SAM" id="MobiDB-lite"/>
    </source>
</evidence>
<evidence type="ECO:0008006" key="6">
    <source>
        <dbReference type="Google" id="ProtNLM"/>
    </source>
</evidence>